<evidence type="ECO:0000256" key="4">
    <source>
        <dbReference type="ARBA" id="ARBA00023136"/>
    </source>
</evidence>
<keyword evidence="7" id="KW-1185">Reference proteome</keyword>
<sequence>MMADPTALPPTRRREGLHAAWDGFILVLVCANLALILFDSLYSIGPLNRLVELASPTAHGWYAHYVHAHFQIIDLCFVAFFILDVLLGWAIAIAERCHGKWWYYPFIHWYDVLGCIPLSGFRLLRALRVASLLIRLQRLGLIDIRHWRLYEFLNHYYQLLMEEISDRVMIKIFGEIQEELRTQDDFSSRVIDDVIRPRKQQLIDAVASRLQRMINESYAHNQATLHRYVSELISSAVAENEDIKSLKRLPMGDRLAKSLDNTLADIVNRLIREAVVGLQSRDFKALASRIADRSFDESLPRGQTDLDEVLVEILEVFKQKVIARRASELGELLLPTPLTDSSQLTGPDRPR</sequence>
<protein>
    <submittedName>
        <fullName evidence="6">Ion transporter</fullName>
    </submittedName>
</protein>
<dbReference type="Proteomes" id="UP000626180">
    <property type="component" value="Unassembled WGS sequence"/>
</dbReference>
<evidence type="ECO:0000256" key="2">
    <source>
        <dbReference type="ARBA" id="ARBA00022692"/>
    </source>
</evidence>
<dbReference type="RefSeq" id="WP_037029678.1">
    <property type="nucleotide sequence ID" value="NZ_CP069262.1"/>
</dbReference>
<reference evidence="6 7" key="1">
    <citation type="submission" date="2020-10" db="EMBL/GenBank/DDBJ databases">
        <title>Genome sequences of Pseudomonas isolates.</title>
        <authorList>
            <person name="Wessels L."/>
            <person name="Reich F."/>
            <person name="Hammerl J."/>
        </authorList>
    </citation>
    <scope>NUCLEOTIDE SEQUENCE [LARGE SCALE GENOMIC DNA]</scope>
    <source>
        <strain evidence="6 7">20-MO00624-0</strain>
    </source>
</reference>
<dbReference type="InterPro" id="IPR027359">
    <property type="entry name" value="Volt_channel_dom_sf"/>
</dbReference>
<dbReference type="EMBL" id="JADMCD010000002">
    <property type="protein sequence ID" value="MBF8640258.1"/>
    <property type="molecule type" value="Genomic_DNA"/>
</dbReference>
<comment type="caution">
    <text evidence="6">The sequence shown here is derived from an EMBL/GenBank/DDBJ whole genome shotgun (WGS) entry which is preliminary data.</text>
</comment>
<accession>A0ABS0FIW2</accession>
<evidence type="ECO:0000256" key="1">
    <source>
        <dbReference type="ARBA" id="ARBA00004141"/>
    </source>
</evidence>
<evidence type="ECO:0000313" key="7">
    <source>
        <dbReference type="Proteomes" id="UP000626180"/>
    </source>
</evidence>
<feature type="transmembrane region" description="Helical" evidence="5">
    <location>
        <begin position="106"/>
        <end position="124"/>
    </location>
</feature>
<name>A0ABS0FIW2_PSELU</name>
<proteinExistence type="predicted"/>
<dbReference type="Gene3D" id="1.20.120.350">
    <property type="entry name" value="Voltage-gated potassium channels. Chain C"/>
    <property type="match status" value="1"/>
</dbReference>
<feature type="transmembrane region" description="Helical" evidence="5">
    <location>
        <begin position="72"/>
        <end position="94"/>
    </location>
</feature>
<evidence type="ECO:0000256" key="5">
    <source>
        <dbReference type="SAM" id="Phobius"/>
    </source>
</evidence>
<keyword evidence="3 5" id="KW-1133">Transmembrane helix</keyword>
<evidence type="ECO:0000313" key="6">
    <source>
        <dbReference type="EMBL" id="MBF8640258.1"/>
    </source>
</evidence>
<evidence type="ECO:0000256" key="3">
    <source>
        <dbReference type="ARBA" id="ARBA00022989"/>
    </source>
</evidence>
<feature type="transmembrane region" description="Helical" evidence="5">
    <location>
        <begin position="20"/>
        <end position="42"/>
    </location>
</feature>
<keyword evidence="4 5" id="KW-0472">Membrane</keyword>
<organism evidence="6 7">
    <name type="scientific">Pseudomonas luteola</name>
    <dbReference type="NCBI Taxonomy" id="47886"/>
    <lineage>
        <taxon>Bacteria</taxon>
        <taxon>Pseudomonadati</taxon>
        <taxon>Pseudomonadota</taxon>
        <taxon>Gammaproteobacteria</taxon>
        <taxon>Pseudomonadales</taxon>
        <taxon>Pseudomonadaceae</taxon>
        <taxon>Pseudomonas</taxon>
    </lineage>
</organism>
<keyword evidence="2 5" id="KW-0812">Transmembrane</keyword>
<gene>
    <name evidence="6" type="ORF">IRZ65_06155</name>
</gene>
<dbReference type="SUPFAM" id="SSF81324">
    <property type="entry name" value="Voltage-gated potassium channels"/>
    <property type="match status" value="1"/>
</dbReference>
<comment type="subcellular location">
    <subcellularLocation>
        <location evidence="1">Membrane</location>
        <topology evidence="1">Multi-pass membrane protein</topology>
    </subcellularLocation>
</comment>